<dbReference type="AlphaFoldDB" id="A0A5B7FYN1"/>
<proteinExistence type="predicted"/>
<organism evidence="1 2">
    <name type="scientific">Portunus trituberculatus</name>
    <name type="common">Swimming crab</name>
    <name type="synonym">Neptunus trituberculatus</name>
    <dbReference type="NCBI Taxonomy" id="210409"/>
    <lineage>
        <taxon>Eukaryota</taxon>
        <taxon>Metazoa</taxon>
        <taxon>Ecdysozoa</taxon>
        <taxon>Arthropoda</taxon>
        <taxon>Crustacea</taxon>
        <taxon>Multicrustacea</taxon>
        <taxon>Malacostraca</taxon>
        <taxon>Eumalacostraca</taxon>
        <taxon>Eucarida</taxon>
        <taxon>Decapoda</taxon>
        <taxon>Pleocyemata</taxon>
        <taxon>Brachyura</taxon>
        <taxon>Eubrachyura</taxon>
        <taxon>Portunoidea</taxon>
        <taxon>Portunidae</taxon>
        <taxon>Portuninae</taxon>
        <taxon>Portunus</taxon>
    </lineage>
</organism>
<sequence length="34" mass="4039">MVYLKSVNTFPVLYETILSRYVRFSLCFPLLLLV</sequence>
<protein>
    <submittedName>
        <fullName evidence="1">Uncharacterized protein</fullName>
    </submittedName>
</protein>
<dbReference type="EMBL" id="VSRR010009207">
    <property type="protein sequence ID" value="MPC49968.1"/>
    <property type="molecule type" value="Genomic_DNA"/>
</dbReference>
<evidence type="ECO:0000313" key="1">
    <source>
        <dbReference type="EMBL" id="MPC49968.1"/>
    </source>
</evidence>
<keyword evidence="2" id="KW-1185">Reference proteome</keyword>
<gene>
    <name evidence="1" type="ORF">E2C01_043784</name>
</gene>
<accession>A0A5B7FYN1</accession>
<dbReference type="Proteomes" id="UP000324222">
    <property type="component" value="Unassembled WGS sequence"/>
</dbReference>
<reference evidence="1 2" key="1">
    <citation type="submission" date="2019-05" db="EMBL/GenBank/DDBJ databases">
        <title>Another draft genome of Portunus trituberculatus and its Hox gene families provides insights of decapod evolution.</title>
        <authorList>
            <person name="Jeong J.-H."/>
            <person name="Song I."/>
            <person name="Kim S."/>
            <person name="Choi T."/>
            <person name="Kim D."/>
            <person name="Ryu S."/>
            <person name="Kim W."/>
        </authorList>
    </citation>
    <scope>NUCLEOTIDE SEQUENCE [LARGE SCALE GENOMIC DNA]</scope>
    <source>
        <tissue evidence="1">Muscle</tissue>
    </source>
</reference>
<comment type="caution">
    <text evidence="1">The sequence shown here is derived from an EMBL/GenBank/DDBJ whole genome shotgun (WGS) entry which is preliminary data.</text>
</comment>
<evidence type="ECO:0000313" key="2">
    <source>
        <dbReference type="Proteomes" id="UP000324222"/>
    </source>
</evidence>
<name>A0A5B7FYN1_PORTR</name>